<feature type="compositionally biased region" description="Basic and acidic residues" evidence="1">
    <location>
        <begin position="72"/>
        <end position="85"/>
    </location>
</feature>
<name>A0A0A9EZC5_ARUDO</name>
<dbReference type="AlphaFoldDB" id="A0A0A9EZC5"/>
<sequence length="123" mass="13293">MQQGISVNLFQLGYLILDWHQTVAASTHACPIYSTPCPHDGYRSSPCGVEPGEACHRFARRRRAVAGGHPRRAGELPHRMPDGSCRRRVDPLVDVRKRHAAVGAAGLHHGERARHCSGTGGGG</sequence>
<evidence type="ECO:0000313" key="3">
    <source>
        <dbReference type="EMBL" id="JAE01393.1"/>
    </source>
</evidence>
<dbReference type="EMBL" id="GBRH01196503">
    <property type="protein sequence ID" value="JAE01393.1"/>
    <property type="molecule type" value="Transcribed_RNA"/>
</dbReference>
<feature type="region of interest" description="Disordered" evidence="1">
    <location>
        <begin position="66"/>
        <end position="85"/>
    </location>
</feature>
<protein>
    <submittedName>
        <fullName evidence="3">Uncharacterized protein</fullName>
    </submittedName>
</protein>
<feature type="chain" id="PRO_5002064498" evidence="2">
    <location>
        <begin position="25"/>
        <end position="123"/>
    </location>
</feature>
<keyword evidence="2" id="KW-0732">Signal</keyword>
<feature type="signal peptide" evidence="2">
    <location>
        <begin position="1"/>
        <end position="24"/>
    </location>
</feature>
<organism evidence="3">
    <name type="scientific">Arundo donax</name>
    <name type="common">Giant reed</name>
    <name type="synonym">Donax arundinaceus</name>
    <dbReference type="NCBI Taxonomy" id="35708"/>
    <lineage>
        <taxon>Eukaryota</taxon>
        <taxon>Viridiplantae</taxon>
        <taxon>Streptophyta</taxon>
        <taxon>Embryophyta</taxon>
        <taxon>Tracheophyta</taxon>
        <taxon>Spermatophyta</taxon>
        <taxon>Magnoliopsida</taxon>
        <taxon>Liliopsida</taxon>
        <taxon>Poales</taxon>
        <taxon>Poaceae</taxon>
        <taxon>PACMAD clade</taxon>
        <taxon>Arundinoideae</taxon>
        <taxon>Arundineae</taxon>
        <taxon>Arundo</taxon>
    </lineage>
</organism>
<reference evidence="3" key="1">
    <citation type="submission" date="2014-09" db="EMBL/GenBank/DDBJ databases">
        <authorList>
            <person name="Magalhaes I.L.F."/>
            <person name="Oliveira U."/>
            <person name="Santos F.R."/>
            <person name="Vidigal T.H.D.A."/>
            <person name="Brescovit A.D."/>
            <person name="Santos A.J."/>
        </authorList>
    </citation>
    <scope>NUCLEOTIDE SEQUENCE</scope>
    <source>
        <tissue evidence="3">Shoot tissue taken approximately 20 cm above the soil surface</tissue>
    </source>
</reference>
<proteinExistence type="predicted"/>
<reference evidence="3" key="2">
    <citation type="journal article" date="2015" name="Data Brief">
        <title>Shoot transcriptome of the giant reed, Arundo donax.</title>
        <authorList>
            <person name="Barrero R.A."/>
            <person name="Guerrero F.D."/>
            <person name="Moolhuijzen P."/>
            <person name="Goolsby J.A."/>
            <person name="Tidwell J."/>
            <person name="Bellgard S.E."/>
            <person name="Bellgard M.I."/>
        </authorList>
    </citation>
    <scope>NUCLEOTIDE SEQUENCE</scope>
    <source>
        <tissue evidence="3">Shoot tissue taken approximately 20 cm above the soil surface</tissue>
    </source>
</reference>
<evidence type="ECO:0000256" key="2">
    <source>
        <dbReference type="SAM" id="SignalP"/>
    </source>
</evidence>
<accession>A0A0A9EZC5</accession>
<evidence type="ECO:0000256" key="1">
    <source>
        <dbReference type="SAM" id="MobiDB-lite"/>
    </source>
</evidence>